<gene>
    <name evidence="2" type="ORF">EUA06_00255</name>
</gene>
<proteinExistence type="predicted"/>
<sequence>MTPRSGLRLLAVVLPLALLVPAAAHAEKVVTKDAVGDVLVFEGESFEDALPAPEQTNIDVVRTAVSHGDSRLRVRVQFRALEPQAYQFTIIEIATSDAKYEISVERLGGKPVASLSRRRGDVECRSLKAQVDTSAGVLTTSLPTSCLVSPRWVRVGVGAVALDDDEAVQPDGGTVYADDAHRAGEIRERIASGPKVRRG</sequence>
<evidence type="ECO:0000313" key="2">
    <source>
        <dbReference type="EMBL" id="RYB96065.1"/>
    </source>
</evidence>
<keyword evidence="1" id="KW-0732">Signal</keyword>
<dbReference type="EMBL" id="SDWS01000001">
    <property type="protein sequence ID" value="RYB96065.1"/>
    <property type="molecule type" value="Genomic_DNA"/>
</dbReference>
<feature type="chain" id="PRO_5020981613" evidence="1">
    <location>
        <begin position="27"/>
        <end position="199"/>
    </location>
</feature>
<protein>
    <submittedName>
        <fullName evidence="2">Uncharacterized protein</fullName>
    </submittedName>
</protein>
<name>A0A4Q2S6H6_9ACTN</name>
<organism evidence="2 3">
    <name type="scientific">Nocardioides glacieisoli</name>
    <dbReference type="NCBI Taxonomy" id="1168730"/>
    <lineage>
        <taxon>Bacteria</taxon>
        <taxon>Bacillati</taxon>
        <taxon>Actinomycetota</taxon>
        <taxon>Actinomycetes</taxon>
        <taxon>Propionibacteriales</taxon>
        <taxon>Nocardioidaceae</taxon>
        <taxon>Nocardioides</taxon>
    </lineage>
</organism>
<reference evidence="2 3" key="1">
    <citation type="submission" date="2019-01" db="EMBL/GenBank/DDBJ databases">
        <title>Novel species of Nocardioides.</title>
        <authorList>
            <person name="Liu Q."/>
            <person name="Xin Y.-H."/>
        </authorList>
    </citation>
    <scope>NUCLEOTIDE SEQUENCE [LARGE SCALE GENOMIC DNA]</scope>
    <source>
        <strain evidence="2 3">HLT3-15</strain>
    </source>
</reference>
<keyword evidence="3" id="KW-1185">Reference proteome</keyword>
<evidence type="ECO:0000313" key="3">
    <source>
        <dbReference type="Proteomes" id="UP000291838"/>
    </source>
</evidence>
<evidence type="ECO:0000256" key="1">
    <source>
        <dbReference type="SAM" id="SignalP"/>
    </source>
</evidence>
<comment type="caution">
    <text evidence="2">The sequence shown here is derived from an EMBL/GenBank/DDBJ whole genome shotgun (WGS) entry which is preliminary data.</text>
</comment>
<accession>A0A4Q2S6H6</accession>
<dbReference type="AlphaFoldDB" id="A0A4Q2S6H6"/>
<feature type="signal peptide" evidence="1">
    <location>
        <begin position="1"/>
        <end position="26"/>
    </location>
</feature>
<dbReference type="Proteomes" id="UP000291838">
    <property type="component" value="Unassembled WGS sequence"/>
</dbReference>
<dbReference type="RefSeq" id="WP_129473018.1">
    <property type="nucleotide sequence ID" value="NZ_SDWS01000001.1"/>
</dbReference>
<dbReference type="OrthoDB" id="3790986at2"/>